<name>A0A6A5V702_9PLEO</name>
<dbReference type="AlphaFoldDB" id="A0A6A5V702"/>
<organism evidence="2 3">
    <name type="scientific">Bimuria novae-zelandiae CBS 107.79</name>
    <dbReference type="NCBI Taxonomy" id="1447943"/>
    <lineage>
        <taxon>Eukaryota</taxon>
        <taxon>Fungi</taxon>
        <taxon>Dikarya</taxon>
        <taxon>Ascomycota</taxon>
        <taxon>Pezizomycotina</taxon>
        <taxon>Dothideomycetes</taxon>
        <taxon>Pleosporomycetidae</taxon>
        <taxon>Pleosporales</taxon>
        <taxon>Massarineae</taxon>
        <taxon>Didymosphaeriaceae</taxon>
        <taxon>Bimuria</taxon>
    </lineage>
</organism>
<feature type="compositionally biased region" description="Basic residues" evidence="1">
    <location>
        <begin position="14"/>
        <end position="29"/>
    </location>
</feature>
<proteinExistence type="predicted"/>
<evidence type="ECO:0000313" key="3">
    <source>
        <dbReference type="Proteomes" id="UP000800036"/>
    </source>
</evidence>
<evidence type="ECO:0000313" key="2">
    <source>
        <dbReference type="EMBL" id="KAF1972069.1"/>
    </source>
</evidence>
<dbReference type="EMBL" id="ML976689">
    <property type="protein sequence ID" value="KAF1972069.1"/>
    <property type="molecule type" value="Genomic_DNA"/>
</dbReference>
<feature type="region of interest" description="Disordered" evidence="1">
    <location>
        <begin position="108"/>
        <end position="143"/>
    </location>
</feature>
<dbReference type="Proteomes" id="UP000800036">
    <property type="component" value="Unassembled WGS sequence"/>
</dbReference>
<dbReference type="OrthoDB" id="5220117at2759"/>
<gene>
    <name evidence="2" type="ORF">BU23DRAFT_590215</name>
</gene>
<evidence type="ECO:0000256" key="1">
    <source>
        <dbReference type="SAM" id="MobiDB-lite"/>
    </source>
</evidence>
<reference evidence="2" key="1">
    <citation type="journal article" date="2020" name="Stud. Mycol.">
        <title>101 Dothideomycetes genomes: a test case for predicting lifestyles and emergence of pathogens.</title>
        <authorList>
            <person name="Haridas S."/>
            <person name="Albert R."/>
            <person name="Binder M."/>
            <person name="Bloem J."/>
            <person name="Labutti K."/>
            <person name="Salamov A."/>
            <person name="Andreopoulos B."/>
            <person name="Baker S."/>
            <person name="Barry K."/>
            <person name="Bills G."/>
            <person name="Bluhm B."/>
            <person name="Cannon C."/>
            <person name="Castanera R."/>
            <person name="Culley D."/>
            <person name="Daum C."/>
            <person name="Ezra D."/>
            <person name="Gonzalez J."/>
            <person name="Henrissat B."/>
            <person name="Kuo A."/>
            <person name="Liang C."/>
            <person name="Lipzen A."/>
            <person name="Lutzoni F."/>
            <person name="Magnuson J."/>
            <person name="Mondo S."/>
            <person name="Nolan M."/>
            <person name="Ohm R."/>
            <person name="Pangilinan J."/>
            <person name="Park H.-J."/>
            <person name="Ramirez L."/>
            <person name="Alfaro M."/>
            <person name="Sun H."/>
            <person name="Tritt A."/>
            <person name="Yoshinaga Y."/>
            <person name="Zwiers L.-H."/>
            <person name="Turgeon B."/>
            <person name="Goodwin S."/>
            <person name="Spatafora J."/>
            <person name="Crous P."/>
            <person name="Grigoriev I."/>
        </authorList>
    </citation>
    <scope>NUCLEOTIDE SEQUENCE</scope>
    <source>
        <strain evidence="2">CBS 107.79</strain>
    </source>
</reference>
<sequence>MDDEDWQSAAFNSRHMHNRVHQDKKSRRNRPFDVHKTLGSYKCKCVTWARSHAHRATGQEVTMELYRLTLNGEAIIGEICFPGMLKAAIVLAASRTSLDNTVRELVAHTETEDSAGDNNGNDEEEGEEDEEDEELEEETTRFDTFEKNSLRAPRFWLRWNVALEGFEFATADSGYLVFSGDECRKFKGTITCSEKG</sequence>
<feature type="compositionally biased region" description="Acidic residues" evidence="1">
    <location>
        <begin position="112"/>
        <end position="137"/>
    </location>
</feature>
<accession>A0A6A5V702</accession>
<feature type="region of interest" description="Disordered" evidence="1">
    <location>
        <begin position="13"/>
        <end position="32"/>
    </location>
</feature>
<protein>
    <submittedName>
        <fullName evidence="2">Uncharacterized protein</fullName>
    </submittedName>
</protein>
<keyword evidence="3" id="KW-1185">Reference proteome</keyword>